<evidence type="ECO:0000313" key="4">
    <source>
        <dbReference type="EMBL" id="KAL2269568.1"/>
    </source>
</evidence>
<protein>
    <recommendedName>
        <fullName evidence="3">Nudix hydrolase domain-containing protein</fullName>
    </recommendedName>
</protein>
<dbReference type="PROSITE" id="PS00893">
    <property type="entry name" value="NUDIX_BOX"/>
    <property type="match status" value="1"/>
</dbReference>
<feature type="region of interest" description="Disordered" evidence="2">
    <location>
        <begin position="103"/>
        <end position="123"/>
    </location>
</feature>
<dbReference type="Pfam" id="PF00293">
    <property type="entry name" value="NUDIX"/>
    <property type="match status" value="1"/>
</dbReference>
<dbReference type="InterPro" id="IPR051325">
    <property type="entry name" value="Nudix_hydrolase_domain"/>
</dbReference>
<dbReference type="InterPro" id="IPR015797">
    <property type="entry name" value="NUDIX_hydrolase-like_dom_sf"/>
</dbReference>
<dbReference type="GeneID" id="98122590"/>
<sequence>MTQKEPSAGCDESELRLWLDEVDKSMSFRPAAALGMSCGTVTIDLRAAKLLVIWNSRLKLYQLPKGRRNMNEGMLEAALRETYEETGLRVQPLRLDIATRATPPKDTRADATQKPPNISTGHPSHEFVGAVLYPDPQSETEALKVVYFFAATASCTDKPDQGTQEEWEKLDAKWIPLSEVATTLRFAAEVQTVQRTVDDIRKSGLTIGDGGSSSSSHGPLRDMNMRVVEGIGQLVQ</sequence>
<evidence type="ECO:0000256" key="2">
    <source>
        <dbReference type="SAM" id="MobiDB-lite"/>
    </source>
</evidence>
<dbReference type="InterPro" id="IPR000086">
    <property type="entry name" value="NUDIX_hydrolase_dom"/>
</dbReference>
<keyword evidence="5" id="KW-1185">Reference proteome</keyword>
<dbReference type="Proteomes" id="UP001600064">
    <property type="component" value="Unassembled WGS sequence"/>
</dbReference>
<feature type="domain" description="Nudix hydrolase" evidence="3">
    <location>
        <begin position="33"/>
        <end position="199"/>
    </location>
</feature>
<comment type="caution">
    <text evidence="4">The sequence shown here is derived from an EMBL/GenBank/DDBJ whole genome shotgun (WGS) entry which is preliminary data.</text>
</comment>
<dbReference type="InterPro" id="IPR020084">
    <property type="entry name" value="NUDIX_hydrolase_CS"/>
</dbReference>
<accession>A0ABR4DGU1</accession>
<name>A0ABR4DGU1_9PEZI</name>
<keyword evidence="1" id="KW-0378">Hydrolase</keyword>
<reference evidence="4 5" key="1">
    <citation type="journal article" date="2024" name="Commun. Biol.">
        <title>Comparative genomic analysis of thermophilic fungi reveals convergent evolutionary adaptations and gene losses.</title>
        <authorList>
            <person name="Steindorff A.S."/>
            <person name="Aguilar-Pontes M.V."/>
            <person name="Robinson A.J."/>
            <person name="Andreopoulos B."/>
            <person name="LaButti K."/>
            <person name="Kuo A."/>
            <person name="Mondo S."/>
            <person name="Riley R."/>
            <person name="Otillar R."/>
            <person name="Haridas S."/>
            <person name="Lipzen A."/>
            <person name="Grimwood J."/>
            <person name="Schmutz J."/>
            <person name="Clum A."/>
            <person name="Reid I.D."/>
            <person name="Moisan M.C."/>
            <person name="Butler G."/>
            <person name="Nguyen T.T.M."/>
            <person name="Dewar K."/>
            <person name="Conant G."/>
            <person name="Drula E."/>
            <person name="Henrissat B."/>
            <person name="Hansel C."/>
            <person name="Singer S."/>
            <person name="Hutchinson M.I."/>
            <person name="de Vries R.P."/>
            <person name="Natvig D.O."/>
            <person name="Powell A.J."/>
            <person name="Tsang A."/>
            <person name="Grigoriev I.V."/>
        </authorList>
    </citation>
    <scope>NUCLEOTIDE SEQUENCE [LARGE SCALE GENOMIC DNA]</scope>
    <source>
        <strain evidence="4 5">ATCC 22073</strain>
    </source>
</reference>
<dbReference type="PROSITE" id="PS51462">
    <property type="entry name" value="NUDIX"/>
    <property type="match status" value="1"/>
</dbReference>
<dbReference type="PANTHER" id="PTHR21340">
    <property type="entry name" value="DIADENOSINE 5,5-P1,P4-TETRAPHOSPHATE PYROPHOSPHOHYDROLASE MUTT"/>
    <property type="match status" value="1"/>
</dbReference>
<evidence type="ECO:0000313" key="5">
    <source>
        <dbReference type="Proteomes" id="UP001600064"/>
    </source>
</evidence>
<dbReference type="SUPFAM" id="SSF55811">
    <property type="entry name" value="Nudix"/>
    <property type="match status" value="1"/>
</dbReference>
<dbReference type="PANTHER" id="PTHR21340:SF0">
    <property type="entry name" value="BIS(5'-NUCLEOSYL)-TETRAPHOSPHATASE [ASYMMETRICAL]"/>
    <property type="match status" value="1"/>
</dbReference>
<proteinExistence type="predicted"/>
<dbReference type="RefSeq" id="XP_070868292.1">
    <property type="nucleotide sequence ID" value="XM_071007946.1"/>
</dbReference>
<evidence type="ECO:0000256" key="1">
    <source>
        <dbReference type="ARBA" id="ARBA00022801"/>
    </source>
</evidence>
<evidence type="ECO:0000259" key="3">
    <source>
        <dbReference type="PROSITE" id="PS51462"/>
    </source>
</evidence>
<gene>
    <name evidence="4" type="ORF">VTJ83DRAFT_1752</name>
</gene>
<dbReference type="Gene3D" id="3.90.79.10">
    <property type="entry name" value="Nucleoside Triphosphate Pyrophosphohydrolase"/>
    <property type="match status" value="1"/>
</dbReference>
<dbReference type="EMBL" id="JAZGUE010000002">
    <property type="protein sequence ID" value="KAL2269568.1"/>
    <property type="molecule type" value="Genomic_DNA"/>
</dbReference>
<organism evidence="4 5">
    <name type="scientific">Remersonia thermophila</name>
    <dbReference type="NCBI Taxonomy" id="72144"/>
    <lineage>
        <taxon>Eukaryota</taxon>
        <taxon>Fungi</taxon>
        <taxon>Dikarya</taxon>
        <taxon>Ascomycota</taxon>
        <taxon>Pezizomycotina</taxon>
        <taxon>Sordariomycetes</taxon>
        <taxon>Sordariomycetidae</taxon>
        <taxon>Sordariales</taxon>
        <taxon>Sordariales incertae sedis</taxon>
        <taxon>Remersonia</taxon>
    </lineage>
</organism>